<dbReference type="InterPro" id="IPR000160">
    <property type="entry name" value="GGDEF_dom"/>
</dbReference>
<dbReference type="CDD" id="cd00130">
    <property type="entry name" value="PAS"/>
    <property type="match status" value="1"/>
</dbReference>
<evidence type="ECO:0000256" key="1">
    <source>
        <dbReference type="SAM" id="Coils"/>
    </source>
</evidence>
<dbReference type="InterPro" id="IPR052155">
    <property type="entry name" value="Biofilm_reg_signaling"/>
</dbReference>
<feature type="coiled-coil region" evidence="1">
    <location>
        <begin position="353"/>
        <end position="387"/>
    </location>
</feature>
<proteinExistence type="predicted"/>
<feature type="domain" description="EAL" evidence="4">
    <location>
        <begin position="564"/>
        <end position="818"/>
    </location>
</feature>
<dbReference type="Pfam" id="PF00563">
    <property type="entry name" value="EAL"/>
    <property type="match status" value="1"/>
</dbReference>
<dbReference type="PANTHER" id="PTHR44757">
    <property type="entry name" value="DIGUANYLATE CYCLASE DGCP"/>
    <property type="match status" value="1"/>
</dbReference>
<dbReference type="NCBIfam" id="TIGR00254">
    <property type="entry name" value="GGDEF"/>
    <property type="match status" value="1"/>
</dbReference>
<dbReference type="CDD" id="cd01949">
    <property type="entry name" value="GGDEF"/>
    <property type="match status" value="1"/>
</dbReference>
<reference evidence="6 7" key="1">
    <citation type="submission" date="2016-11" db="EMBL/GenBank/DDBJ databases">
        <authorList>
            <person name="Jaros S."/>
            <person name="Januszkiewicz K."/>
            <person name="Wedrychowicz H."/>
        </authorList>
    </citation>
    <scope>NUCLEOTIDE SEQUENCE [LARGE SCALE GENOMIC DNA]</scope>
    <source>
        <strain evidence="6 7">DSM 8605</strain>
    </source>
</reference>
<evidence type="ECO:0000259" key="4">
    <source>
        <dbReference type="PROSITE" id="PS50883"/>
    </source>
</evidence>
<feature type="transmembrane region" description="Helical" evidence="2">
    <location>
        <begin position="179"/>
        <end position="198"/>
    </location>
</feature>
<dbReference type="InterPro" id="IPR001633">
    <property type="entry name" value="EAL_dom"/>
</dbReference>
<dbReference type="PANTHER" id="PTHR44757:SF2">
    <property type="entry name" value="BIOFILM ARCHITECTURE MAINTENANCE PROTEIN MBAA"/>
    <property type="match status" value="1"/>
</dbReference>
<dbReference type="NCBIfam" id="TIGR00229">
    <property type="entry name" value="sensory_box"/>
    <property type="match status" value="1"/>
</dbReference>
<evidence type="ECO:0000313" key="6">
    <source>
        <dbReference type="EMBL" id="SHH91079.1"/>
    </source>
</evidence>
<dbReference type="FunFam" id="3.20.20.450:FF:000001">
    <property type="entry name" value="Cyclic di-GMP phosphodiesterase yahA"/>
    <property type="match status" value="1"/>
</dbReference>
<dbReference type="PROSITE" id="PS50883">
    <property type="entry name" value="EAL"/>
    <property type="match status" value="1"/>
</dbReference>
<gene>
    <name evidence="6" type="ORF">SAMN02745207_03134</name>
</gene>
<evidence type="ECO:0000259" key="3">
    <source>
        <dbReference type="PROSITE" id="PS50112"/>
    </source>
</evidence>
<feature type="transmembrane region" description="Helical" evidence="2">
    <location>
        <begin position="96"/>
        <end position="114"/>
    </location>
</feature>
<dbReference type="STRING" id="1121316.SAMN02745207_03134"/>
<evidence type="ECO:0000259" key="5">
    <source>
        <dbReference type="PROSITE" id="PS50887"/>
    </source>
</evidence>
<dbReference type="PROSITE" id="PS50887">
    <property type="entry name" value="GGDEF"/>
    <property type="match status" value="1"/>
</dbReference>
<dbReference type="Proteomes" id="UP000184447">
    <property type="component" value="Unassembled WGS sequence"/>
</dbReference>
<dbReference type="SMART" id="SM00052">
    <property type="entry name" value="EAL"/>
    <property type="match status" value="1"/>
</dbReference>
<organism evidence="6 7">
    <name type="scientific">Clostridium grantii DSM 8605</name>
    <dbReference type="NCBI Taxonomy" id="1121316"/>
    <lineage>
        <taxon>Bacteria</taxon>
        <taxon>Bacillati</taxon>
        <taxon>Bacillota</taxon>
        <taxon>Clostridia</taxon>
        <taxon>Eubacteriales</taxon>
        <taxon>Clostridiaceae</taxon>
        <taxon>Clostridium</taxon>
    </lineage>
</organism>
<dbReference type="CDD" id="cd01948">
    <property type="entry name" value="EAL"/>
    <property type="match status" value="1"/>
</dbReference>
<keyword evidence="2" id="KW-0812">Transmembrane</keyword>
<dbReference type="Gene3D" id="3.20.20.450">
    <property type="entry name" value="EAL domain"/>
    <property type="match status" value="1"/>
</dbReference>
<keyword evidence="2" id="KW-1133">Transmembrane helix</keyword>
<keyword evidence="1" id="KW-0175">Coiled coil</keyword>
<dbReference type="EMBL" id="FQXM01000020">
    <property type="protein sequence ID" value="SHH91079.1"/>
    <property type="molecule type" value="Genomic_DNA"/>
</dbReference>
<evidence type="ECO:0000256" key="2">
    <source>
        <dbReference type="SAM" id="Phobius"/>
    </source>
</evidence>
<feature type="transmembrane region" description="Helical" evidence="2">
    <location>
        <begin position="6"/>
        <end position="25"/>
    </location>
</feature>
<dbReference type="InterPro" id="IPR029787">
    <property type="entry name" value="Nucleotide_cyclase"/>
</dbReference>
<dbReference type="Pfam" id="PF13426">
    <property type="entry name" value="PAS_9"/>
    <property type="match status" value="1"/>
</dbReference>
<evidence type="ECO:0000313" key="7">
    <source>
        <dbReference type="Proteomes" id="UP000184447"/>
    </source>
</evidence>
<dbReference type="InterPro" id="IPR043128">
    <property type="entry name" value="Rev_trsase/Diguanyl_cyclase"/>
</dbReference>
<dbReference type="SUPFAM" id="SSF55785">
    <property type="entry name" value="PYP-like sensor domain (PAS domain)"/>
    <property type="match status" value="1"/>
</dbReference>
<dbReference type="SMART" id="SM00091">
    <property type="entry name" value="PAS"/>
    <property type="match status" value="1"/>
</dbReference>
<dbReference type="Gene3D" id="3.30.70.270">
    <property type="match status" value="1"/>
</dbReference>
<name>A0A1M5WU12_9CLOT</name>
<dbReference type="RefSeq" id="WP_073339449.1">
    <property type="nucleotide sequence ID" value="NZ_FQXM01000020.1"/>
</dbReference>
<dbReference type="Pfam" id="PF00990">
    <property type="entry name" value="GGDEF"/>
    <property type="match status" value="1"/>
</dbReference>
<protein>
    <submittedName>
        <fullName evidence="6">PAS domain S-box-containing protein/diguanylate cyclase (GGDEF) domain-containing protein</fullName>
    </submittedName>
</protein>
<feature type="transmembrane region" description="Helical" evidence="2">
    <location>
        <begin position="67"/>
        <end position="87"/>
    </location>
</feature>
<dbReference type="PROSITE" id="PS50112">
    <property type="entry name" value="PAS"/>
    <property type="match status" value="1"/>
</dbReference>
<dbReference type="SUPFAM" id="SSF141868">
    <property type="entry name" value="EAL domain-like"/>
    <property type="match status" value="1"/>
</dbReference>
<dbReference type="SUPFAM" id="SSF55073">
    <property type="entry name" value="Nucleotide cyclase"/>
    <property type="match status" value="1"/>
</dbReference>
<dbReference type="AlphaFoldDB" id="A0A1M5WU12"/>
<dbReference type="OrthoDB" id="9762141at2"/>
<feature type="transmembrane region" description="Helical" evidence="2">
    <location>
        <begin position="148"/>
        <end position="167"/>
    </location>
</feature>
<keyword evidence="2" id="KW-0472">Membrane</keyword>
<keyword evidence="7" id="KW-1185">Reference proteome</keyword>
<dbReference type="SMART" id="SM00267">
    <property type="entry name" value="GGDEF"/>
    <property type="match status" value="1"/>
</dbReference>
<sequence length="819" mass="94529">MTILIIIYLTCSSICLFIGFSILLNNSRQKFNRWFFIVCMNLSFWALMLSFMTAAKDAETVALYRRLTTFSWSTVFSGILYVTIFLVKKENFFKKIWSYILVFSPAVLSTYLYYSQPLKPENFVKTGFGWIIEYPETRGILRDYFFNFYYVIFTAIIILLFINWGKNTEFEREKKQSKIIVYSIIVAFILGTITDVILPNLGFVNIPELSIITNLIVVLSIWYAVIKYSFMSLNIENIVVDVFKIMNEGLIILDSKKIIVDINQGALELLGYEENEIKGKNIEIIFSNKQETDKIETLNSYEIDLLSKNYTNIPVLLSSSILDDGWGGDMGRLIIFQNHCEIRKMQNKLKEAYNGLEKRVNQRTIELKEVNAQLENEIQGRIQKEEEIKKLAFNDQLTGLANRKCFADQVNERIFESSKHKKTFSILLIDLDSFKMINDTIGYEQGEKLLIKVSERLKGILRSNDIIARATGDQFLILIEDYNCNEDIEKKCEYIINKIKEPYQFNNSEIYITASIGASIYPHHGIEAEKLLNNADIAMYKAKEKGKGRFVFFDSLMKKNLDEVMNLTNDLYRALEFNELEVYYQPQINIKSSKIVGLEALLRWNHPKLGIVSPNIFIPIAEKTGLIVSIGEWVLNTACRQVKQWQEAGVCNLSIAVNLSVNQIQSNKIVEQVSKILAETELNPEDLELEITENVLMKDTNFVVDTLKELKQLDIRIAIDDFGTEYSSLNYLKQLPLDRIKIAKCFVDGIDKNINDEAIISAIILLGKKLKLNVIAEGIEEERQQIFLKAQMCDEIQGFYYYKPMPAMEIEKILKKSNN</sequence>
<feature type="domain" description="GGDEF" evidence="5">
    <location>
        <begin position="422"/>
        <end position="555"/>
    </location>
</feature>
<feature type="transmembrane region" description="Helical" evidence="2">
    <location>
        <begin position="34"/>
        <end position="55"/>
    </location>
</feature>
<dbReference type="InterPro" id="IPR035965">
    <property type="entry name" value="PAS-like_dom_sf"/>
</dbReference>
<feature type="domain" description="PAS" evidence="3">
    <location>
        <begin position="235"/>
        <end position="285"/>
    </location>
</feature>
<dbReference type="InterPro" id="IPR035919">
    <property type="entry name" value="EAL_sf"/>
</dbReference>
<dbReference type="Gene3D" id="3.30.450.20">
    <property type="entry name" value="PAS domain"/>
    <property type="match status" value="1"/>
</dbReference>
<accession>A0A1M5WU12</accession>
<dbReference type="InterPro" id="IPR000014">
    <property type="entry name" value="PAS"/>
</dbReference>